<evidence type="ECO:0000256" key="1">
    <source>
        <dbReference type="SAM" id="MobiDB-lite"/>
    </source>
</evidence>
<evidence type="ECO:0000313" key="3">
    <source>
        <dbReference type="EnsemblPlants" id="PAC:32946765.CDS.1"/>
    </source>
</evidence>
<dbReference type="EnsemblPlants" id="Pp3c20_6229V3.1">
    <property type="protein sequence ID" value="PAC:32946765.CDS.1"/>
    <property type="gene ID" value="Pp3c20_6229"/>
</dbReference>
<gene>
    <name evidence="2" type="ORF">PHYPA_024785</name>
</gene>
<accession>A0A2K1IU86</accession>
<evidence type="ECO:0000313" key="2">
    <source>
        <dbReference type="EMBL" id="PNR32843.1"/>
    </source>
</evidence>
<evidence type="ECO:0000313" key="4">
    <source>
        <dbReference type="Proteomes" id="UP000006727"/>
    </source>
</evidence>
<name>A0A2K1IU86_PHYPA</name>
<dbReference type="Gramene" id="Pp3c20_6229V3.1">
    <property type="protein sequence ID" value="PAC:32946765.CDS.1"/>
    <property type="gene ID" value="Pp3c20_6229"/>
</dbReference>
<reference evidence="2 4" key="1">
    <citation type="journal article" date="2008" name="Science">
        <title>The Physcomitrella genome reveals evolutionary insights into the conquest of land by plants.</title>
        <authorList>
            <person name="Rensing S."/>
            <person name="Lang D."/>
            <person name="Zimmer A."/>
            <person name="Terry A."/>
            <person name="Salamov A."/>
            <person name="Shapiro H."/>
            <person name="Nishiyama T."/>
            <person name="Perroud P.-F."/>
            <person name="Lindquist E."/>
            <person name="Kamisugi Y."/>
            <person name="Tanahashi T."/>
            <person name="Sakakibara K."/>
            <person name="Fujita T."/>
            <person name="Oishi K."/>
            <person name="Shin-I T."/>
            <person name="Kuroki Y."/>
            <person name="Toyoda A."/>
            <person name="Suzuki Y."/>
            <person name="Hashimoto A."/>
            <person name="Yamaguchi K."/>
            <person name="Sugano A."/>
            <person name="Kohara Y."/>
            <person name="Fujiyama A."/>
            <person name="Anterola A."/>
            <person name="Aoki S."/>
            <person name="Ashton N."/>
            <person name="Barbazuk W.B."/>
            <person name="Barker E."/>
            <person name="Bennetzen J."/>
            <person name="Bezanilla M."/>
            <person name="Blankenship R."/>
            <person name="Cho S.H."/>
            <person name="Dutcher S."/>
            <person name="Estelle M."/>
            <person name="Fawcett J.A."/>
            <person name="Gundlach H."/>
            <person name="Hanada K."/>
            <person name="Heyl A."/>
            <person name="Hicks K.A."/>
            <person name="Hugh J."/>
            <person name="Lohr M."/>
            <person name="Mayer K."/>
            <person name="Melkozernov A."/>
            <person name="Murata T."/>
            <person name="Nelson D."/>
            <person name="Pils B."/>
            <person name="Prigge M."/>
            <person name="Reiss B."/>
            <person name="Renner T."/>
            <person name="Rombauts S."/>
            <person name="Rushton P."/>
            <person name="Sanderfoot A."/>
            <person name="Schween G."/>
            <person name="Shiu S.-H."/>
            <person name="Stueber K."/>
            <person name="Theodoulou F.L."/>
            <person name="Tu H."/>
            <person name="Van de Peer Y."/>
            <person name="Verrier P.J."/>
            <person name="Waters E."/>
            <person name="Wood A."/>
            <person name="Yang L."/>
            <person name="Cove D."/>
            <person name="Cuming A."/>
            <person name="Hasebe M."/>
            <person name="Lucas S."/>
            <person name="Mishler D.B."/>
            <person name="Reski R."/>
            <person name="Grigoriev I."/>
            <person name="Quatrano R.S."/>
            <person name="Boore J.L."/>
        </authorList>
    </citation>
    <scope>NUCLEOTIDE SEQUENCE [LARGE SCALE GENOMIC DNA]</scope>
    <source>
        <strain evidence="3 4">cv. Gransden 2004</strain>
    </source>
</reference>
<dbReference type="InParanoid" id="A0A2K1IU86"/>
<feature type="region of interest" description="Disordered" evidence="1">
    <location>
        <begin position="66"/>
        <end position="92"/>
    </location>
</feature>
<protein>
    <submittedName>
        <fullName evidence="2 3">Uncharacterized protein</fullName>
    </submittedName>
</protein>
<feature type="compositionally biased region" description="Basic residues" evidence="1">
    <location>
        <begin position="73"/>
        <end position="92"/>
    </location>
</feature>
<proteinExistence type="predicted"/>
<sequence>MCKRVCVGGLVYSMCPFACFFFTTIHSPPGVHSHHCLCCFSSCHKNGVCVCHQVQQLAKLQTGKYSVEGGGGKAKRKGKRRERRRRRMLAIN</sequence>
<keyword evidence="4" id="KW-1185">Reference proteome</keyword>
<dbReference type="Proteomes" id="UP000006727">
    <property type="component" value="Chromosome 20"/>
</dbReference>
<organism evidence="2">
    <name type="scientific">Physcomitrium patens</name>
    <name type="common">Spreading-leaved earth moss</name>
    <name type="synonym">Physcomitrella patens</name>
    <dbReference type="NCBI Taxonomy" id="3218"/>
    <lineage>
        <taxon>Eukaryota</taxon>
        <taxon>Viridiplantae</taxon>
        <taxon>Streptophyta</taxon>
        <taxon>Embryophyta</taxon>
        <taxon>Bryophyta</taxon>
        <taxon>Bryophytina</taxon>
        <taxon>Bryopsida</taxon>
        <taxon>Funariidae</taxon>
        <taxon>Funariales</taxon>
        <taxon>Funariaceae</taxon>
        <taxon>Physcomitrium</taxon>
    </lineage>
</organism>
<reference evidence="2 4" key="2">
    <citation type="journal article" date="2018" name="Plant J.">
        <title>The Physcomitrella patens chromosome-scale assembly reveals moss genome structure and evolution.</title>
        <authorList>
            <person name="Lang D."/>
            <person name="Ullrich K.K."/>
            <person name="Murat F."/>
            <person name="Fuchs J."/>
            <person name="Jenkins J."/>
            <person name="Haas F.B."/>
            <person name="Piednoel M."/>
            <person name="Gundlach H."/>
            <person name="Van Bel M."/>
            <person name="Meyberg R."/>
            <person name="Vives C."/>
            <person name="Morata J."/>
            <person name="Symeonidi A."/>
            <person name="Hiss M."/>
            <person name="Muchero W."/>
            <person name="Kamisugi Y."/>
            <person name="Saleh O."/>
            <person name="Blanc G."/>
            <person name="Decker E.L."/>
            <person name="van Gessel N."/>
            <person name="Grimwood J."/>
            <person name="Hayes R.D."/>
            <person name="Graham S.W."/>
            <person name="Gunter L.E."/>
            <person name="McDaniel S.F."/>
            <person name="Hoernstein S.N.W."/>
            <person name="Larsson A."/>
            <person name="Li F.W."/>
            <person name="Perroud P.F."/>
            <person name="Phillips J."/>
            <person name="Ranjan P."/>
            <person name="Rokshar D.S."/>
            <person name="Rothfels C.J."/>
            <person name="Schneider L."/>
            <person name="Shu S."/>
            <person name="Stevenson D.W."/>
            <person name="Thummler F."/>
            <person name="Tillich M."/>
            <person name="Villarreal Aguilar J.C."/>
            <person name="Widiez T."/>
            <person name="Wong G.K."/>
            <person name="Wymore A."/>
            <person name="Zhang Y."/>
            <person name="Zimmer A.D."/>
            <person name="Quatrano R.S."/>
            <person name="Mayer K.F.X."/>
            <person name="Goodstein D."/>
            <person name="Casacuberta J.M."/>
            <person name="Vandepoele K."/>
            <person name="Reski R."/>
            <person name="Cuming A.C."/>
            <person name="Tuskan G.A."/>
            <person name="Maumus F."/>
            <person name="Salse J."/>
            <person name="Schmutz J."/>
            <person name="Rensing S.A."/>
        </authorList>
    </citation>
    <scope>NUCLEOTIDE SEQUENCE [LARGE SCALE GENOMIC DNA]</scope>
    <source>
        <strain evidence="3 4">cv. Gransden 2004</strain>
    </source>
</reference>
<reference evidence="3" key="3">
    <citation type="submission" date="2020-12" db="UniProtKB">
        <authorList>
            <consortium name="EnsemblPlants"/>
        </authorList>
    </citation>
    <scope>IDENTIFICATION</scope>
</reference>
<dbReference type="EMBL" id="ABEU02000020">
    <property type="protein sequence ID" value="PNR32843.1"/>
    <property type="molecule type" value="Genomic_DNA"/>
</dbReference>
<dbReference type="AlphaFoldDB" id="A0A2K1IU86"/>